<name>A0A6J5PZ24_9CAUD</name>
<sequence length="109" mass="11818">MNIHQAQVHPEYVEGCFMCRIGSVQTSTGDANSTKTMASKKWDGELQAYRNARAEGIQPAGTTTKHIEAAKKASDLMGSAYDANTMVNAKKLGKRTANVMKELKEAGIQ</sequence>
<organism evidence="1">
    <name type="scientific">uncultured Caudovirales phage</name>
    <dbReference type="NCBI Taxonomy" id="2100421"/>
    <lineage>
        <taxon>Viruses</taxon>
        <taxon>Duplodnaviria</taxon>
        <taxon>Heunggongvirae</taxon>
        <taxon>Uroviricota</taxon>
        <taxon>Caudoviricetes</taxon>
        <taxon>Peduoviridae</taxon>
        <taxon>Maltschvirus</taxon>
        <taxon>Maltschvirus maltsch</taxon>
    </lineage>
</organism>
<gene>
    <name evidence="1" type="ORF">UFOVP999_9</name>
</gene>
<evidence type="ECO:0000313" key="1">
    <source>
        <dbReference type="EMBL" id="CAB4177250.1"/>
    </source>
</evidence>
<reference evidence="1" key="1">
    <citation type="submission" date="2020-05" db="EMBL/GenBank/DDBJ databases">
        <authorList>
            <person name="Chiriac C."/>
            <person name="Salcher M."/>
            <person name="Ghai R."/>
            <person name="Kavagutti S V."/>
        </authorList>
    </citation>
    <scope>NUCLEOTIDE SEQUENCE</scope>
</reference>
<protein>
    <submittedName>
        <fullName evidence="1">Uncharacterized protein</fullName>
    </submittedName>
</protein>
<accession>A0A6J5PZ24</accession>
<dbReference type="EMBL" id="LR796947">
    <property type="protein sequence ID" value="CAB4177250.1"/>
    <property type="molecule type" value="Genomic_DNA"/>
</dbReference>
<proteinExistence type="predicted"/>